<comment type="caution">
    <text evidence="2">The sequence shown here is derived from an EMBL/GenBank/DDBJ whole genome shotgun (WGS) entry which is preliminary data.</text>
</comment>
<dbReference type="RefSeq" id="WP_004833131.1">
    <property type="nucleotide sequence ID" value="NZ_CABKNC010000002.1"/>
</dbReference>
<sequence length="166" mass="18346">MVEYIHYLRKIIGDLMLKYFLVLLISMVPVIELRGAIPYSQAMGLPILSSYIIALIGNLIPVPFVYFLAKKILIWGEHKRYIGKFCKKILLKGHKAGEKILKKSGKRGILIALAIFIGIPFPGTGAYTGILAASILDIDFKTSFLAAIMGLILSGIIMATISFNIF</sequence>
<accession>A0A9X3HA20</accession>
<keyword evidence="1" id="KW-1133">Transmembrane helix</keyword>
<feature type="transmembrane region" description="Helical" evidence="1">
    <location>
        <begin position="109"/>
        <end position="136"/>
    </location>
</feature>
<dbReference type="Pfam" id="PF06695">
    <property type="entry name" value="Sm_multidrug_ex"/>
    <property type="match status" value="1"/>
</dbReference>
<protein>
    <submittedName>
        <fullName evidence="2">Small multi-drug export protein</fullName>
    </submittedName>
</protein>
<organism evidence="2 3">
    <name type="scientific">Parvimonas micra</name>
    <dbReference type="NCBI Taxonomy" id="33033"/>
    <lineage>
        <taxon>Bacteria</taxon>
        <taxon>Bacillati</taxon>
        <taxon>Bacillota</taxon>
        <taxon>Tissierellia</taxon>
        <taxon>Tissierellales</taxon>
        <taxon>Peptoniphilaceae</taxon>
        <taxon>Parvimonas</taxon>
    </lineage>
</organism>
<dbReference type="EMBL" id="JANDZV010000001">
    <property type="protein sequence ID" value="MCZ7407066.1"/>
    <property type="molecule type" value="Genomic_DNA"/>
</dbReference>
<feature type="transmembrane region" description="Helical" evidence="1">
    <location>
        <begin position="12"/>
        <end position="31"/>
    </location>
</feature>
<proteinExistence type="predicted"/>
<feature type="transmembrane region" description="Helical" evidence="1">
    <location>
        <begin position="51"/>
        <end position="69"/>
    </location>
</feature>
<dbReference type="PANTHER" id="PTHR36007">
    <property type="entry name" value="TRANSPORT PROTEIN-RELATED"/>
    <property type="match status" value="1"/>
</dbReference>
<dbReference type="PANTHER" id="PTHR36007:SF2">
    <property type="entry name" value="TRANSPORT PROTEIN-RELATED"/>
    <property type="match status" value="1"/>
</dbReference>
<feature type="transmembrane region" description="Helical" evidence="1">
    <location>
        <begin position="142"/>
        <end position="165"/>
    </location>
</feature>
<dbReference type="GeneID" id="93385422"/>
<dbReference type="AlphaFoldDB" id="A0A9X3HA20"/>
<evidence type="ECO:0000313" key="2">
    <source>
        <dbReference type="EMBL" id="MCZ7407066.1"/>
    </source>
</evidence>
<keyword evidence="1" id="KW-0812">Transmembrane</keyword>
<evidence type="ECO:0000256" key="1">
    <source>
        <dbReference type="SAM" id="Phobius"/>
    </source>
</evidence>
<keyword evidence="1" id="KW-0472">Membrane</keyword>
<evidence type="ECO:0000313" key="3">
    <source>
        <dbReference type="Proteomes" id="UP001141458"/>
    </source>
</evidence>
<dbReference type="Proteomes" id="UP001141458">
    <property type="component" value="Unassembled WGS sequence"/>
</dbReference>
<gene>
    <name evidence="2" type="ORF">NND69_01600</name>
</gene>
<name>A0A9X3HA20_9FIRM</name>
<dbReference type="InterPro" id="IPR009577">
    <property type="entry name" value="Sm_multidrug_ex"/>
</dbReference>
<reference evidence="2" key="1">
    <citation type="submission" date="2022-07" db="EMBL/GenBank/DDBJ databases">
        <title>Parvimonas micra travels from the subgingival sulcus of the human oral cavity to the colorectal adenocarcinoma.</title>
        <authorList>
            <person name="Conde-Perez K."/>
            <person name="Buetas E."/>
            <person name="Aja-Macaya P."/>
            <person name="Martin-De Arribas E."/>
            <person name="Iglesias-Corras I."/>
            <person name="Trigo-Tasende N."/>
            <person name="Nasser-Ali M."/>
            <person name="Estevez L.S."/>
            <person name="Rumbo-Feal S."/>
            <person name="Otero-Alen B."/>
            <person name="Noguera J.F."/>
            <person name="Concha A."/>
            <person name="Pardinas-Lopez S."/>
            <person name="Carda-Dieguez M."/>
            <person name="Gomez-Randulfe I."/>
            <person name="Martinez-Lago N."/>
            <person name="Ladra S."/>
            <person name="Aparicio L.A."/>
            <person name="Bou G."/>
            <person name="Mira A."/>
            <person name="Vallejo J.A."/>
            <person name="Poza M."/>
        </authorList>
    </citation>
    <scope>NUCLEOTIDE SEQUENCE</scope>
    <source>
        <strain evidence="2">PM79KC-AC-4</strain>
    </source>
</reference>